<comment type="similarity">
    <text evidence="2 3">Belongs to the peptidase M14 family.</text>
</comment>
<dbReference type="Proteomes" id="UP000736787">
    <property type="component" value="Unassembled WGS sequence"/>
</dbReference>
<dbReference type="VEuPathDB" id="FungiDB:PC110_g5643"/>
<evidence type="ECO:0000313" key="8">
    <source>
        <dbReference type="EMBL" id="KAG2952366.1"/>
    </source>
</evidence>
<evidence type="ECO:0000313" key="10">
    <source>
        <dbReference type="EMBL" id="KAG3226225.1"/>
    </source>
</evidence>
<dbReference type="GO" id="GO:0006508">
    <property type="term" value="P:proteolysis"/>
    <property type="evidence" value="ECO:0007669"/>
    <property type="project" value="InterPro"/>
</dbReference>
<dbReference type="Proteomes" id="UP000735874">
    <property type="component" value="Unassembled WGS sequence"/>
</dbReference>
<accession>A0A8T0ZLI8</accession>
<feature type="compositionally biased region" description="Basic residues" evidence="4">
    <location>
        <begin position="700"/>
        <end position="710"/>
    </location>
</feature>
<feature type="domain" description="Peptidase M14" evidence="5">
    <location>
        <begin position="266"/>
        <end position="547"/>
    </location>
</feature>
<dbReference type="InterPro" id="IPR000834">
    <property type="entry name" value="Peptidase_M14"/>
</dbReference>
<evidence type="ECO:0000313" key="6">
    <source>
        <dbReference type="EMBL" id="KAG2863923.1"/>
    </source>
</evidence>
<protein>
    <recommendedName>
        <fullName evidence="5">Peptidase M14 domain-containing protein</fullName>
    </recommendedName>
</protein>
<dbReference type="EMBL" id="RCMG01000093">
    <property type="protein sequence ID" value="KAG2863923.1"/>
    <property type="molecule type" value="Genomic_DNA"/>
</dbReference>
<evidence type="ECO:0000256" key="3">
    <source>
        <dbReference type="PROSITE-ProRule" id="PRU01379"/>
    </source>
</evidence>
<dbReference type="Pfam" id="PF18027">
    <property type="entry name" value="Pepdidase_M14_N"/>
    <property type="match status" value="1"/>
</dbReference>
<organism evidence="6 11">
    <name type="scientific">Phytophthora cactorum</name>
    <dbReference type="NCBI Taxonomy" id="29920"/>
    <lineage>
        <taxon>Eukaryota</taxon>
        <taxon>Sar</taxon>
        <taxon>Stramenopiles</taxon>
        <taxon>Oomycota</taxon>
        <taxon>Peronosporomycetes</taxon>
        <taxon>Peronosporales</taxon>
        <taxon>Peronosporaceae</taxon>
        <taxon>Phytophthora</taxon>
    </lineage>
</organism>
<dbReference type="GO" id="GO:0004181">
    <property type="term" value="F:metallocarboxypeptidase activity"/>
    <property type="evidence" value="ECO:0007669"/>
    <property type="project" value="InterPro"/>
</dbReference>
<feature type="compositionally biased region" description="Polar residues" evidence="4">
    <location>
        <begin position="799"/>
        <end position="812"/>
    </location>
</feature>
<dbReference type="InterPro" id="IPR040626">
    <property type="entry name" value="Pepdidase_M14_N"/>
</dbReference>
<proteinExistence type="inferred from homology"/>
<dbReference type="Proteomes" id="UP000697107">
    <property type="component" value="Unassembled WGS sequence"/>
</dbReference>
<feature type="active site" description="Proton donor/acceptor" evidence="3">
    <location>
        <position position="511"/>
    </location>
</feature>
<evidence type="ECO:0000256" key="1">
    <source>
        <dbReference type="ARBA" id="ARBA00001947"/>
    </source>
</evidence>
<comment type="cofactor">
    <cofactor evidence="1">
        <name>Zn(2+)</name>
        <dbReference type="ChEBI" id="CHEBI:29105"/>
    </cofactor>
</comment>
<feature type="compositionally biased region" description="Basic residues" evidence="4">
    <location>
        <begin position="723"/>
        <end position="733"/>
    </location>
</feature>
<feature type="compositionally biased region" description="Basic and acidic residues" evidence="4">
    <location>
        <begin position="854"/>
        <end position="874"/>
    </location>
</feature>
<evidence type="ECO:0000259" key="5">
    <source>
        <dbReference type="PROSITE" id="PS52035"/>
    </source>
</evidence>
<comment type="caution">
    <text evidence="6">The sequence shown here is derived from an EMBL/GenBank/DDBJ whole genome shotgun (WGS) entry which is preliminary data.</text>
</comment>
<feature type="compositionally biased region" description="Polar residues" evidence="4">
    <location>
        <begin position="577"/>
        <end position="586"/>
    </location>
</feature>
<dbReference type="PANTHER" id="PTHR12756">
    <property type="entry name" value="CYTOSOLIC CARBOXYPEPTIDASE"/>
    <property type="match status" value="1"/>
</dbReference>
<feature type="region of interest" description="Disordered" evidence="4">
    <location>
        <begin position="565"/>
        <end position="586"/>
    </location>
</feature>
<dbReference type="PROSITE" id="PS52035">
    <property type="entry name" value="PEPTIDASE_M14"/>
    <property type="match status" value="1"/>
</dbReference>
<dbReference type="SUPFAM" id="SSF53187">
    <property type="entry name" value="Zn-dependent exopeptidases"/>
    <property type="match status" value="1"/>
</dbReference>
<dbReference type="Proteomes" id="UP000774804">
    <property type="component" value="Unassembled WGS sequence"/>
</dbReference>
<dbReference type="Gene3D" id="3.40.630.10">
    <property type="entry name" value="Zn peptidases"/>
    <property type="match status" value="1"/>
</dbReference>
<dbReference type="AlphaFoldDB" id="A0A8T0ZLI8"/>
<dbReference type="EMBL" id="RCMI01000081">
    <property type="protein sequence ID" value="KAG2937273.1"/>
    <property type="molecule type" value="Genomic_DNA"/>
</dbReference>
<feature type="compositionally biased region" description="Acidic residues" evidence="4">
    <location>
        <begin position="627"/>
        <end position="645"/>
    </location>
</feature>
<evidence type="ECO:0000256" key="2">
    <source>
        <dbReference type="ARBA" id="ARBA00005988"/>
    </source>
</evidence>
<dbReference type="Pfam" id="PF00246">
    <property type="entry name" value="Peptidase_M14"/>
    <property type="match status" value="1"/>
</dbReference>
<dbReference type="PANTHER" id="PTHR12756:SF45">
    <property type="entry name" value="CYTOSOLIC CARBOXYPEPTIDASE NNA1"/>
    <property type="match status" value="1"/>
</dbReference>
<evidence type="ECO:0000313" key="9">
    <source>
        <dbReference type="EMBL" id="KAG2992597.1"/>
    </source>
</evidence>
<dbReference type="EMBL" id="RCML01000084">
    <property type="protein sequence ID" value="KAG2992597.1"/>
    <property type="molecule type" value="Genomic_DNA"/>
</dbReference>
<feature type="region of interest" description="Disordered" evidence="4">
    <location>
        <begin position="854"/>
        <end position="928"/>
    </location>
</feature>
<dbReference type="InterPro" id="IPR050821">
    <property type="entry name" value="Cytosolic_carboxypeptidase"/>
</dbReference>
<gene>
    <name evidence="6" type="ORF">PC113_g5044</name>
    <name evidence="7" type="ORF">PC115_g4319</name>
    <name evidence="8" type="ORF">PC117_g2850</name>
    <name evidence="9" type="ORF">PC118_g4465</name>
    <name evidence="10" type="ORF">PC129_g3197</name>
</gene>
<evidence type="ECO:0000256" key="4">
    <source>
        <dbReference type="SAM" id="MobiDB-lite"/>
    </source>
</evidence>
<feature type="region of interest" description="Disordered" evidence="4">
    <location>
        <begin position="624"/>
        <end position="834"/>
    </location>
</feature>
<dbReference type="Gene3D" id="2.60.40.3120">
    <property type="match status" value="1"/>
</dbReference>
<dbReference type="GO" id="GO:0008270">
    <property type="term" value="F:zinc ion binding"/>
    <property type="evidence" value="ECO:0007669"/>
    <property type="project" value="InterPro"/>
</dbReference>
<dbReference type="EMBL" id="RCMK01000038">
    <property type="protein sequence ID" value="KAG2952366.1"/>
    <property type="molecule type" value="Genomic_DNA"/>
</dbReference>
<feature type="compositionally biased region" description="Basic and acidic residues" evidence="4">
    <location>
        <begin position="899"/>
        <end position="908"/>
    </location>
</feature>
<dbReference type="Proteomes" id="UP000760860">
    <property type="component" value="Unassembled WGS sequence"/>
</dbReference>
<feature type="compositionally biased region" description="Polar residues" evidence="4">
    <location>
        <begin position="918"/>
        <end position="928"/>
    </location>
</feature>
<sequence length="928" mass="103323">MSSVNPRANRFRKVASQSILVPPPLPLINLPEEPRLVRTGVPDERPMYLPVRRLLPNAVAIAALKSSKSVDFNALQPPKPEPILQESRTLLDVEAEAYEEHDVLSRLHVYEYNQPKVFRDCNAPDDTLVFDSLFEGGNLLRAERIFRKIPSTAGSQQEYDLLIHPDVKNGAYRQWFYFEIRNGKPGITYRFALVNLAKSGALFGQGLQPVVYSEQDAAQGLGWRHRGSHVRYDVAVSPMAPPGANALTFQYEFEHENDCVYFACIQPYTYTDLMDYLELLERDPQRSLTCRRTELCQSLAGNACDLLSITSTGKDGLPPDERRISARVHPGEPNSSWMMQGMLDYLTGSSSGATVLRRNFVFKVAPMLNPDGVINGNTRVSLAGWDLNRKWSSPIEQLFPTIYHLKQQLAHFQSRGRVAVYCDLHGHSINRNIFTYGCYTAKKKTDGSKSSGDTTSSAFKSDPRVFPMIVARHARHFSFADCDFSVHKSKMTTARVVVNQELGVTNSYTLEASFCGPDFGARKGTQFSTWDLEEMGRSWCQSLIVYYGLTSQVKALDLERKKQAKLNQSIPGEPSPTGRQSAQTQANEALLRLDAEDEESRLASDLLLDCEAAISALFAASGVDVNDRDDDNEMDSDLSGAEEEPIPPSPEQQITPQVESEPKKPQDEVEATEDSVGSASAPEEVSTTMKSSDDPTSKKPEKHKQSRGIKLKAVVGQAMKKADKAKKKKKRKGKPELKRTYSTTTPPMRPKPEDAPRMSPELAELLTPDVDTNPKPLTKRTTSAARKSMSARPKRSSETPKSVSSAILQATKNVDLRPSSRLGSIPTYPNTPMLVLPSVVDSSRVITRALRTAPAHDQDFSGVIEEKTQSRIRSELPALQLSGRDEDQRRQSLRRKSRRQENDMKSDDSDALPIPESYGSSKLLNLVT</sequence>
<evidence type="ECO:0000313" key="11">
    <source>
        <dbReference type="Proteomes" id="UP000735874"/>
    </source>
</evidence>
<dbReference type="EMBL" id="RCMV01000063">
    <property type="protein sequence ID" value="KAG3226225.1"/>
    <property type="molecule type" value="Genomic_DNA"/>
</dbReference>
<name>A0A8T0ZLI8_9STRA</name>
<reference evidence="6" key="1">
    <citation type="submission" date="2018-10" db="EMBL/GenBank/DDBJ databases">
        <title>Effector identification in a new, highly contiguous assembly of the strawberry crown rot pathogen Phytophthora cactorum.</title>
        <authorList>
            <person name="Armitage A.D."/>
            <person name="Nellist C.F."/>
            <person name="Bates H."/>
            <person name="Vickerstaff R.J."/>
            <person name="Harrison R.J."/>
        </authorList>
    </citation>
    <scope>NUCLEOTIDE SEQUENCE</scope>
    <source>
        <strain evidence="6">15-7</strain>
        <strain evidence="7">4032</strain>
        <strain evidence="8">4040</strain>
        <strain evidence="9">P415</strain>
        <strain evidence="10">P421</strain>
    </source>
</reference>
<evidence type="ECO:0000313" key="7">
    <source>
        <dbReference type="EMBL" id="KAG2937273.1"/>
    </source>
</evidence>